<dbReference type="InterPro" id="IPR050188">
    <property type="entry name" value="RluA_PseudoU_synthase"/>
</dbReference>
<dbReference type="Gene3D" id="3.10.290.10">
    <property type="entry name" value="RNA-binding S4 domain"/>
    <property type="match status" value="1"/>
</dbReference>
<dbReference type="AlphaFoldDB" id="A0A1K1LHE3"/>
<organism evidence="3 4">
    <name type="scientific">Desulfovibrio piger</name>
    <dbReference type="NCBI Taxonomy" id="901"/>
    <lineage>
        <taxon>Bacteria</taxon>
        <taxon>Pseudomonadati</taxon>
        <taxon>Thermodesulfobacteriota</taxon>
        <taxon>Desulfovibrionia</taxon>
        <taxon>Desulfovibrionales</taxon>
        <taxon>Desulfovibrionaceae</taxon>
        <taxon>Desulfovibrio</taxon>
    </lineage>
</organism>
<dbReference type="GO" id="GO:0000455">
    <property type="term" value="P:enzyme-directed rRNA pseudouridine synthesis"/>
    <property type="evidence" value="ECO:0007669"/>
    <property type="project" value="TreeGrafter"/>
</dbReference>
<gene>
    <name evidence="3" type="ORF">DESPIGER_2311</name>
</gene>
<dbReference type="EC" id="4.2.1.70" evidence="3"/>
<accession>A0A1K1LHE3</accession>
<comment type="similarity">
    <text evidence="1">Belongs to the pseudouridine synthase RluA family.</text>
</comment>
<keyword evidence="4" id="KW-1185">Reference proteome</keyword>
<dbReference type="GO" id="GO:0009982">
    <property type="term" value="F:pseudouridine synthase activity"/>
    <property type="evidence" value="ECO:0007669"/>
    <property type="project" value="InterPro"/>
</dbReference>
<evidence type="ECO:0000256" key="1">
    <source>
        <dbReference type="ARBA" id="ARBA00010876"/>
    </source>
</evidence>
<dbReference type="GO" id="GO:0140098">
    <property type="term" value="F:catalytic activity, acting on RNA"/>
    <property type="evidence" value="ECO:0007669"/>
    <property type="project" value="UniProtKB-ARBA"/>
</dbReference>
<evidence type="ECO:0000313" key="3">
    <source>
        <dbReference type="EMBL" id="SFV74133.1"/>
    </source>
</evidence>
<dbReference type="InterPro" id="IPR020103">
    <property type="entry name" value="PsdUridine_synth_cat_dom_sf"/>
</dbReference>
<proteinExistence type="inferred from homology"/>
<dbReference type="PANTHER" id="PTHR21600">
    <property type="entry name" value="MITOCHONDRIAL RNA PSEUDOURIDINE SYNTHASE"/>
    <property type="match status" value="1"/>
</dbReference>
<keyword evidence="2" id="KW-0694">RNA-binding</keyword>
<dbReference type="RefSeq" id="WP_072336805.1">
    <property type="nucleotide sequence ID" value="NZ_LT630450.1"/>
</dbReference>
<dbReference type="Gene3D" id="3.30.2350.10">
    <property type="entry name" value="Pseudouridine synthase"/>
    <property type="match status" value="1"/>
</dbReference>
<protein>
    <submittedName>
        <fullName evidence="3">Ribosomal large subunit pseudouridine synthase D</fullName>
        <ecNumber evidence="3">4.2.1.70</ecNumber>
    </submittedName>
</protein>
<name>A0A1K1LHE3_9BACT</name>
<sequence>MDALREACHVAGAALAGQRLDAALAVVLEALGQPVPGLRGRRRLLEEGRVRVNGRQAPAAYRVRQGDGICLSPALPELFPDPAAGGDLPRALSRQGRWQAFFKPAGWHSVSLAGGSGRSLEAAIPSLWPGGGGPAAWALLQRLDARTSGIVCAAVADDADSLAATVRDFRRAEAGGRCRKGYLALLSGGLERAACVRLALDMAQRRGVRVLDAETADATRWTWFRPLYRWQGEACRAFARELCRRFSLSVPSLPHSLTLAGCTIHRGARHQIRAHAAALGHALWLDGLYGPSSLPQSPVDGQGAFFLHHGALYLPEARWMLPPGWLPEGEIATAGRKWLENDFMDTV</sequence>
<dbReference type="KEGG" id="dpg:DESPIGER_2311"/>
<dbReference type="EMBL" id="LT630450">
    <property type="protein sequence ID" value="SFV74133.1"/>
    <property type="molecule type" value="Genomic_DNA"/>
</dbReference>
<dbReference type="InterPro" id="IPR036986">
    <property type="entry name" value="S4_RNA-bd_sf"/>
</dbReference>
<evidence type="ECO:0000313" key="4">
    <source>
        <dbReference type="Proteomes" id="UP000186323"/>
    </source>
</evidence>
<dbReference type="OrthoDB" id="128480at2"/>
<keyword evidence="3" id="KW-0456">Lyase</keyword>
<dbReference type="GO" id="GO:0004730">
    <property type="term" value="F:pseudouridylate synthase activity"/>
    <property type="evidence" value="ECO:0007669"/>
    <property type="project" value="UniProtKB-EC"/>
</dbReference>
<dbReference type="SUPFAM" id="SSF55120">
    <property type="entry name" value="Pseudouridine synthase"/>
    <property type="match status" value="1"/>
</dbReference>
<dbReference type="PANTHER" id="PTHR21600:SF87">
    <property type="entry name" value="RNA PSEUDOURIDYLATE SYNTHASE DOMAIN-CONTAINING PROTEIN 1"/>
    <property type="match status" value="1"/>
</dbReference>
<dbReference type="Proteomes" id="UP000186323">
    <property type="component" value="Chromosome I"/>
</dbReference>
<evidence type="ECO:0000256" key="2">
    <source>
        <dbReference type="PROSITE-ProRule" id="PRU00182"/>
    </source>
</evidence>
<dbReference type="CDD" id="cd00165">
    <property type="entry name" value="S4"/>
    <property type="match status" value="1"/>
</dbReference>
<dbReference type="GO" id="GO:0003723">
    <property type="term" value="F:RNA binding"/>
    <property type="evidence" value="ECO:0007669"/>
    <property type="project" value="UniProtKB-KW"/>
</dbReference>
<dbReference type="PROSITE" id="PS50889">
    <property type="entry name" value="S4"/>
    <property type="match status" value="1"/>
</dbReference>
<reference evidence="4" key="1">
    <citation type="submission" date="2016-10" db="EMBL/GenBank/DDBJ databases">
        <authorList>
            <person name="Wegmann U."/>
        </authorList>
    </citation>
    <scope>NUCLEOTIDE SEQUENCE [LARGE SCALE GENOMIC DNA]</scope>
</reference>